<name>A0ABS9SQH3_9BACT</name>
<keyword evidence="2" id="KW-0732">Signal</keyword>
<dbReference type="RefSeq" id="WP_240832996.1">
    <property type="nucleotide sequence ID" value="NZ_JAKWBL010000004.1"/>
</dbReference>
<feature type="region of interest" description="Disordered" evidence="1">
    <location>
        <begin position="140"/>
        <end position="163"/>
    </location>
</feature>
<gene>
    <name evidence="3" type="ORF">MKP09_23460</name>
</gene>
<dbReference type="Proteomes" id="UP001202248">
    <property type="component" value="Unassembled WGS sequence"/>
</dbReference>
<evidence type="ECO:0000256" key="1">
    <source>
        <dbReference type="SAM" id="MobiDB-lite"/>
    </source>
</evidence>
<sequence>MKKFIIAAVIIASFGFAQNAMAQVSVNINIGSQPAWGPVGYDYARYYYLPEANAYYDVSAARFMYLQRNRWVTARQLPSSYGRINLYNTHKVVVNRSYAPYRDNRRDVMNYGRYRSSHNQVVIRDSRDYRYYESRYHPNHKEWKGRGHDKHDRDHDRGRRGRR</sequence>
<reference evidence="3 4" key="1">
    <citation type="submission" date="2022-02" db="EMBL/GenBank/DDBJ databases">
        <authorList>
            <person name="Min J."/>
        </authorList>
    </citation>
    <scope>NUCLEOTIDE SEQUENCE [LARGE SCALE GENOMIC DNA]</scope>
    <source>
        <strain evidence="3 4">GR10-1</strain>
    </source>
</reference>
<feature type="compositionally biased region" description="Basic and acidic residues" evidence="1">
    <location>
        <begin position="140"/>
        <end position="157"/>
    </location>
</feature>
<feature type="signal peptide" evidence="2">
    <location>
        <begin position="1"/>
        <end position="22"/>
    </location>
</feature>
<comment type="caution">
    <text evidence="3">The sequence shown here is derived from an EMBL/GenBank/DDBJ whole genome shotgun (WGS) entry which is preliminary data.</text>
</comment>
<protein>
    <recommendedName>
        <fullName evidence="5">DUF3300 domain-containing protein</fullName>
    </recommendedName>
</protein>
<proteinExistence type="predicted"/>
<evidence type="ECO:0008006" key="5">
    <source>
        <dbReference type="Google" id="ProtNLM"/>
    </source>
</evidence>
<evidence type="ECO:0000313" key="4">
    <source>
        <dbReference type="Proteomes" id="UP001202248"/>
    </source>
</evidence>
<feature type="chain" id="PRO_5046152747" description="DUF3300 domain-containing protein" evidence="2">
    <location>
        <begin position="23"/>
        <end position="163"/>
    </location>
</feature>
<evidence type="ECO:0000313" key="3">
    <source>
        <dbReference type="EMBL" id="MCH5600659.1"/>
    </source>
</evidence>
<accession>A0ABS9SQH3</accession>
<organism evidence="3 4">
    <name type="scientific">Niabella ginsengisoli</name>
    <dbReference type="NCBI Taxonomy" id="522298"/>
    <lineage>
        <taxon>Bacteria</taxon>
        <taxon>Pseudomonadati</taxon>
        <taxon>Bacteroidota</taxon>
        <taxon>Chitinophagia</taxon>
        <taxon>Chitinophagales</taxon>
        <taxon>Chitinophagaceae</taxon>
        <taxon>Niabella</taxon>
    </lineage>
</organism>
<evidence type="ECO:0000256" key="2">
    <source>
        <dbReference type="SAM" id="SignalP"/>
    </source>
</evidence>
<dbReference type="EMBL" id="JAKWBL010000004">
    <property type="protein sequence ID" value="MCH5600659.1"/>
    <property type="molecule type" value="Genomic_DNA"/>
</dbReference>
<keyword evidence="4" id="KW-1185">Reference proteome</keyword>